<dbReference type="EMBL" id="CP090645">
    <property type="protein sequence ID" value="WFN24057.1"/>
    <property type="molecule type" value="Genomic_DNA"/>
</dbReference>
<sequence length="160" mass="17507">MKEIRMPPLNQLSPTLVIMACSATKLEHAARAIDLYRGVMYSTFRVNVRATSAPAVMILSALHGFIAPDTIIEPYDQLMTPARADLMLGELDRFMPTAWPASARSILLAGGRNYRRVMNAGLARQVELGHIPAGALVLETGGSIGYQRQQLGAFLRGERL</sequence>
<dbReference type="AlphaFoldDB" id="A0ABD7YH14"/>
<dbReference type="PROSITE" id="PS51257">
    <property type="entry name" value="PROKAR_LIPOPROTEIN"/>
    <property type="match status" value="1"/>
</dbReference>
<reference evidence="2 3" key="1">
    <citation type="submission" date="2021-12" db="EMBL/GenBank/DDBJ databases">
        <title>Genomic and phenotypic characterization of three Burkholderia contaminans isolates recovered from different sources.</title>
        <authorList>
            <person name="Lopez De Volder A."/>
            <person name="Fan Y."/>
            <person name="Nunvar J."/>
            <person name="Herrera T."/>
            <person name="Timp W."/>
            <person name="Degrossi J."/>
        </authorList>
    </citation>
    <scope>NUCLEOTIDE SEQUENCE [LARGE SCALE GENOMIC DNA]</scope>
    <source>
        <strain evidence="2 3">LMG 23361</strain>
        <plasmid evidence="2 3">unnamed3</plasmid>
    </source>
</reference>
<gene>
    <name evidence="2" type="ORF">LXE91_42490</name>
</gene>
<feature type="domain" description="DUF6884" evidence="1">
    <location>
        <begin position="17"/>
        <end position="126"/>
    </location>
</feature>
<name>A0ABD7YH14_9BURK</name>
<evidence type="ECO:0000313" key="2">
    <source>
        <dbReference type="EMBL" id="WFN24057.1"/>
    </source>
</evidence>
<geneLocation type="plasmid" evidence="2 3">
    <name>unnamed3</name>
</geneLocation>
<accession>A0ABD7YH14</accession>
<organism evidence="2 3">
    <name type="scientific">Burkholderia contaminans</name>
    <dbReference type="NCBI Taxonomy" id="488447"/>
    <lineage>
        <taxon>Bacteria</taxon>
        <taxon>Pseudomonadati</taxon>
        <taxon>Pseudomonadota</taxon>
        <taxon>Betaproteobacteria</taxon>
        <taxon>Burkholderiales</taxon>
        <taxon>Burkholderiaceae</taxon>
        <taxon>Burkholderia</taxon>
        <taxon>Burkholderia cepacia complex</taxon>
    </lineage>
</organism>
<proteinExistence type="predicted"/>
<dbReference type="InterPro" id="IPR049251">
    <property type="entry name" value="DUF6884"/>
</dbReference>
<protein>
    <recommendedName>
        <fullName evidence="1">DUF6884 domain-containing protein</fullName>
    </recommendedName>
</protein>
<evidence type="ECO:0000259" key="1">
    <source>
        <dbReference type="Pfam" id="PF21818"/>
    </source>
</evidence>
<dbReference type="Pfam" id="PF21818">
    <property type="entry name" value="DUF6884"/>
    <property type="match status" value="1"/>
</dbReference>
<dbReference type="RefSeq" id="WP_226292502.1">
    <property type="nucleotide sequence ID" value="NZ_CABVQO010000033.1"/>
</dbReference>
<evidence type="ECO:0000313" key="3">
    <source>
        <dbReference type="Proteomes" id="UP001220209"/>
    </source>
</evidence>
<keyword evidence="2" id="KW-0614">Plasmid</keyword>
<dbReference type="Proteomes" id="UP001220209">
    <property type="component" value="Plasmid unnamed3"/>
</dbReference>